<organism evidence="1">
    <name type="scientific">marine sediment metagenome</name>
    <dbReference type="NCBI Taxonomy" id="412755"/>
    <lineage>
        <taxon>unclassified sequences</taxon>
        <taxon>metagenomes</taxon>
        <taxon>ecological metagenomes</taxon>
    </lineage>
</organism>
<dbReference type="EMBL" id="BARS01054691">
    <property type="protein sequence ID" value="GAG50943.1"/>
    <property type="molecule type" value="Genomic_DNA"/>
</dbReference>
<reference evidence="1" key="1">
    <citation type="journal article" date="2014" name="Front. Microbiol.">
        <title>High frequency of phylogenetically diverse reductive dehalogenase-homologous genes in deep subseafloor sedimentary metagenomes.</title>
        <authorList>
            <person name="Kawai M."/>
            <person name="Futagami T."/>
            <person name="Toyoda A."/>
            <person name="Takaki Y."/>
            <person name="Nishi S."/>
            <person name="Hori S."/>
            <person name="Arai W."/>
            <person name="Tsubouchi T."/>
            <person name="Morono Y."/>
            <person name="Uchiyama I."/>
            <person name="Ito T."/>
            <person name="Fujiyama A."/>
            <person name="Inagaki F."/>
            <person name="Takami H."/>
        </authorList>
    </citation>
    <scope>NUCLEOTIDE SEQUENCE</scope>
    <source>
        <strain evidence="1">Expedition CK06-06</strain>
    </source>
</reference>
<gene>
    <name evidence="1" type="ORF">S01H1_80912</name>
</gene>
<name>X0YRD1_9ZZZZ</name>
<dbReference type="AlphaFoldDB" id="X0YRD1"/>
<accession>X0YRD1</accession>
<comment type="caution">
    <text evidence="1">The sequence shown here is derived from an EMBL/GenBank/DDBJ whole genome shotgun (WGS) entry which is preliminary data.</text>
</comment>
<protein>
    <submittedName>
        <fullName evidence="1">Uncharacterized protein</fullName>
    </submittedName>
</protein>
<evidence type="ECO:0000313" key="1">
    <source>
        <dbReference type="EMBL" id="GAG50943.1"/>
    </source>
</evidence>
<feature type="non-terminal residue" evidence="1">
    <location>
        <position position="1"/>
    </location>
</feature>
<proteinExistence type="predicted"/>
<sequence>RHGGYPHRRAVYANSAVLGVIQGGRRDADR</sequence>